<comment type="caution">
    <text evidence="3">The sequence shown here is derived from an EMBL/GenBank/DDBJ whole genome shotgun (WGS) entry which is preliminary data.</text>
</comment>
<evidence type="ECO:0000256" key="1">
    <source>
        <dbReference type="SAM" id="MobiDB-lite"/>
    </source>
</evidence>
<gene>
    <name evidence="3" type="ORF">BE15_45990</name>
</gene>
<name>A0A150QRM1_SORCE</name>
<dbReference type="EMBL" id="JEMA01000383">
    <property type="protein sequence ID" value="KYF70633.1"/>
    <property type="molecule type" value="Genomic_DNA"/>
</dbReference>
<dbReference type="OrthoDB" id="5517549at2"/>
<organism evidence="3 4">
    <name type="scientific">Sorangium cellulosum</name>
    <name type="common">Polyangium cellulosum</name>
    <dbReference type="NCBI Taxonomy" id="56"/>
    <lineage>
        <taxon>Bacteria</taxon>
        <taxon>Pseudomonadati</taxon>
        <taxon>Myxococcota</taxon>
        <taxon>Polyangia</taxon>
        <taxon>Polyangiales</taxon>
        <taxon>Polyangiaceae</taxon>
        <taxon>Sorangium</taxon>
    </lineage>
</organism>
<feature type="region of interest" description="Disordered" evidence="1">
    <location>
        <begin position="40"/>
        <end position="135"/>
    </location>
</feature>
<evidence type="ECO:0000313" key="3">
    <source>
        <dbReference type="EMBL" id="KYF70633.1"/>
    </source>
</evidence>
<reference evidence="3 4" key="1">
    <citation type="submission" date="2014-02" db="EMBL/GenBank/DDBJ databases">
        <title>The small core and large imbalanced accessory genome model reveals a collaborative survival strategy of Sorangium cellulosum strains in nature.</title>
        <authorList>
            <person name="Han K."/>
            <person name="Peng R."/>
            <person name="Blom J."/>
            <person name="Li Y.-Z."/>
        </authorList>
    </citation>
    <scope>NUCLEOTIDE SEQUENCE [LARGE SCALE GENOMIC DNA]</scope>
    <source>
        <strain evidence="3 4">So0008-312</strain>
    </source>
</reference>
<dbReference type="Proteomes" id="UP000075260">
    <property type="component" value="Unassembled WGS sequence"/>
</dbReference>
<proteinExistence type="predicted"/>
<keyword evidence="2" id="KW-0812">Transmembrane</keyword>
<keyword evidence="2" id="KW-1133">Transmembrane helix</keyword>
<sequence length="201" mass="19760">MSPLVIVLAVVGGMFALGVGALVVLGGVAYMMTSATPEHAAVEAEESEPSGVKTVNGASPAPPPLQTNTPLRPDLEGDEVAAADPSSGDRAAGAALAPDSDDEAREAPAAATGGRRTSPGDGAAAEGSSSGSATGGASWWCTASASVRVCGFAGACNYQMVFGNGGGKDRFMASQQAKRSCEASARAKGASAICVVQCSPR</sequence>
<evidence type="ECO:0000256" key="2">
    <source>
        <dbReference type="SAM" id="Phobius"/>
    </source>
</evidence>
<dbReference type="AlphaFoldDB" id="A0A150QRM1"/>
<feature type="compositionally biased region" description="Low complexity" evidence="1">
    <location>
        <begin position="122"/>
        <end position="135"/>
    </location>
</feature>
<dbReference type="RefSeq" id="WP_061607493.1">
    <property type="nucleotide sequence ID" value="NZ_JEMA01000383.1"/>
</dbReference>
<evidence type="ECO:0008006" key="5">
    <source>
        <dbReference type="Google" id="ProtNLM"/>
    </source>
</evidence>
<evidence type="ECO:0000313" key="4">
    <source>
        <dbReference type="Proteomes" id="UP000075260"/>
    </source>
</evidence>
<protein>
    <recommendedName>
        <fullName evidence="5">DUF4189 domain-containing protein</fullName>
    </recommendedName>
</protein>
<keyword evidence="2" id="KW-0472">Membrane</keyword>
<feature type="transmembrane region" description="Helical" evidence="2">
    <location>
        <begin position="6"/>
        <end position="30"/>
    </location>
</feature>
<accession>A0A150QRM1</accession>